<reference evidence="7" key="1">
    <citation type="journal article" date="2023" name="Plant Biotechnol. J.">
        <title>Chromosome-level wild Hevea brasiliensis genome provides new tools for genomic-assisted breeding and valuable loci to elevate rubber yield.</title>
        <authorList>
            <person name="Cheng H."/>
            <person name="Song X."/>
            <person name="Hu Y."/>
            <person name="Wu T."/>
            <person name="Yang Q."/>
            <person name="An Z."/>
            <person name="Feng S."/>
            <person name="Deng Z."/>
            <person name="Wu W."/>
            <person name="Zeng X."/>
            <person name="Tu M."/>
            <person name="Wang X."/>
            <person name="Huang H."/>
        </authorList>
    </citation>
    <scope>NUCLEOTIDE SEQUENCE</scope>
    <source>
        <strain evidence="7">MT/VB/25A 57/8</strain>
    </source>
</reference>
<evidence type="ECO:0000313" key="8">
    <source>
        <dbReference type="Proteomes" id="UP001174677"/>
    </source>
</evidence>
<evidence type="ECO:0008006" key="9">
    <source>
        <dbReference type="Google" id="ProtNLM"/>
    </source>
</evidence>
<name>A0ABQ9MCJ3_HEVBR</name>
<gene>
    <name evidence="7" type="ORF">P3X46_009944</name>
</gene>
<evidence type="ECO:0000256" key="3">
    <source>
        <dbReference type="ARBA" id="ARBA00022729"/>
    </source>
</evidence>
<dbReference type="Pfam" id="PF05577">
    <property type="entry name" value="Peptidase_S28"/>
    <property type="match status" value="1"/>
</dbReference>
<dbReference type="EMBL" id="JARPOI010000006">
    <property type="protein sequence ID" value="KAJ9178024.1"/>
    <property type="molecule type" value="Genomic_DNA"/>
</dbReference>
<dbReference type="Proteomes" id="UP001174677">
    <property type="component" value="Chromosome 6"/>
</dbReference>
<keyword evidence="5" id="KW-0325">Glycoprotein</keyword>
<dbReference type="Gene3D" id="3.40.50.1820">
    <property type="entry name" value="alpha/beta hydrolase"/>
    <property type="match status" value="1"/>
</dbReference>
<feature type="signal peptide" evidence="6">
    <location>
        <begin position="1"/>
        <end position="22"/>
    </location>
</feature>
<organism evidence="7 8">
    <name type="scientific">Hevea brasiliensis</name>
    <name type="common">Para rubber tree</name>
    <name type="synonym">Siphonia brasiliensis</name>
    <dbReference type="NCBI Taxonomy" id="3981"/>
    <lineage>
        <taxon>Eukaryota</taxon>
        <taxon>Viridiplantae</taxon>
        <taxon>Streptophyta</taxon>
        <taxon>Embryophyta</taxon>
        <taxon>Tracheophyta</taxon>
        <taxon>Spermatophyta</taxon>
        <taxon>Magnoliopsida</taxon>
        <taxon>eudicotyledons</taxon>
        <taxon>Gunneridae</taxon>
        <taxon>Pentapetalae</taxon>
        <taxon>rosids</taxon>
        <taxon>fabids</taxon>
        <taxon>Malpighiales</taxon>
        <taxon>Euphorbiaceae</taxon>
        <taxon>Crotonoideae</taxon>
        <taxon>Micrandreae</taxon>
        <taxon>Hevea</taxon>
    </lineage>
</organism>
<evidence type="ECO:0000313" key="7">
    <source>
        <dbReference type="EMBL" id="KAJ9178024.1"/>
    </source>
</evidence>
<protein>
    <recommendedName>
        <fullName evidence="9">Lysosomal Pro-X carboxypeptidase</fullName>
    </recommendedName>
</protein>
<dbReference type="SUPFAM" id="SSF53474">
    <property type="entry name" value="alpha/beta-Hydrolases"/>
    <property type="match status" value="1"/>
</dbReference>
<dbReference type="PANTHER" id="PTHR11010:SF78">
    <property type="entry name" value="LYSOSOMAL PRO-X CARBOXYPEPTIDASE"/>
    <property type="match status" value="1"/>
</dbReference>
<keyword evidence="8" id="KW-1185">Reference proteome</keyword>
<evidence type="ECO:0000256" key="5">
    <source>
        <dbReference type="ARBA" id="ARBA00023180"/>
    </source>
</evidence>
<keyword evidence="3 6" id="KW-0732">Signal</keyword>
<dbReference type="InterPro" id="IPR008758">
    <property type="entry name" value="Peptidase_S28"/>
</dbReference>
<dbReference type="InterPro" id="IPR029058">
    <property type="entry name" value="AB_hydrolase_fold"/>
</dbReference>
<dbReference type="PANTHER" id="PTHR11010">
    <property type="entry name" value="PROTEASE S28 PRO-X CARBOXYPEPTIDASE-RELATED"/>
    <property type="match status" value="1"/>
</dbReference>
<proteinExistence type="inferred from homology"/>
<keyword evidence="2" id="KW-0645">Protease</keyword>
<comment type="caution">
    <text evidence="7">The sequence shown here is derived from an EMBL/GenBank/DDBJ whole genome shotgun (WGS) entry which is preliminary data.</text>
</comment>
<evidence type="ECO:0000256" key="2">
    <source>
        <dbReference type="ARBA" id="ARBA00022670"/>
    </source>
</evidence>
<feature type="chain" id="PRO_5046458944" description="Lysosomal Pro-X carboxypeptidase" evidence="6">
    <location>
        <begin position="23"/>
        <end position="497"/>
    </location>
</feature>
<keyword evidence="4" id="KW-0378">Hydrolase</keyword>
<sequence>MALPSFQLWLALLLLAAVCASAVNPRIFAGLGGLKRLAASRSFSDLPPEYEIHYYRQTLDHFNYKPESYATFQHRYILNYKYWGGANISSPIFVYTGEEDDITYDVEGFILDLAAGFKGLLLYIEHRYYGKSMPFGSENQAFQNSSTLGYLSSEQALADYAQVIVDVKKNLSAENCPAIAVGASYGGMLASWFRLKYPHIIIGALASSAPILYFEDITPQDGYHAVVSRNFRNTSESCYNTIKKSWSEIDRVGAETNGLLTLGNIFNSCMPLNSSQELKDYLALIYKLSAQFDNPPDYYVENLCKAIDGAPQGTDTLGRVAAGLNASTIFGEGSCLYVYEPPVISRQSAWSWQTCTEMVIPRGVDNNNTMFELSPFDLNNFTKTCQEVFGVTPRPSWVPVQFGGRDIKSALENFASNIIFSNGFRDPWSAGGVLENISDSVVAIHTDRGAHCLDLLSPTRSDPAWLVDQRDKEIKIIAFWLEEYYAKLASKTRGRTG</sequence>
<dbReference type="Gene3D" id="1.20.120.980">
    <property type="entry name" value="Serine carboxypeptidase S28, SKS domain"/>
    <property type="match status" value="1"/>
</dbReference>
<dbReference type="InterPro" id="IPR042269">
    <property type="entry name" value="Ser_carbopepase_S28_SKS"/>
</dbReference>
<evidence type="ECO:0000256" key="4">
    <source>
        <dbReference type="ARBA" id="ARBA00022801"/>
    </source>
</evidence>
<comment type="similarity">
    <text evidence="1">Belongs to the peptidase S28 family.</text>
</comment>
<evidence type="ECO:0000256" key="6">
    <source>
        <dbReference type="SAM" id="SignalP"/>
    </source>
</evidence>
<evidence type="ECO:0000256" key="1">
    <source>
        <dbReference type="ARBA" id="ARBA00011079"/>
    </source>
</evidence>
<accession>A0ABQ9MCJ3</accession>